<dbReference type="PROSITE" id="PS00041">
    <property type="entry name" value="HTH_ARAC_FAMILY_1"/>
    <property type="match status" value="1"/>
</dbReference>
<evidence type="ECO:0000256" key="3">
    <source>
        <dbReference type="ARBA" id="ARBA00023163"/>
    </source>
</evidence>
<dbReference type="PROSITE" id="PS01124">
    <property type="entry name" value="HTH_ARAC_FAMILY_2"/>
    <property type="match status" value="1"/>
</dbReference>
<dbReference type="PANTHER" id="PTHR46796">
    <property type="entry name" value="HTH-TYPE TRANSCRIPTIONAL ACTIVATOR RHAS-RELATED"/>
    <property type="match status" value="1"/>
</dbReference>
<name>A0ABQ6AV01_9BRAD</name>
<dbReference type="SMART" id="SM00342">
    <property type="entry name" value="HTH_ARAC"/>
    <property type="match status" value="1"/>
</dbReference>
<keyword evidence="6" id="KW-1185">Reference proteome</keyword>
<dbReference type="EMBL" id="BSOW01000001">
    <property type="protein sequence ID" value="GLR83708.1"/>
    <property type="molecule type" value="Genomic_DNA"/>
</dbReference>
<dbReference type="RefSeq" id="WP_284260466.1">
    <property type="nucleotide sequence ID" value="NZ_BSOW01000001.1"/>
</dbReference>
<proteinExistence type="predicted"/>
<organism evidence="5 6">
    <name type="scientific">Bradyrhizobium iriomotense</name>
    <dbReference type="NCBI Taxonomy" id="441950"/>
    <lineage>
        <taxon>Bacteria</taxon>
        <taxon>Pseudomonadati</taxon>
        <taxon>Pseudomonadota</taxon>
        <taxon>Alphaproteobacteria</taxon>
        <taxon>Hyphomicrobiales</taxon>
        <taxon>Nitrobacteraceae</taxon>
        <taxon>Bradyrhizobium</taxon>
    </lineage>
</organism>
<keyword evidence="3" id="KW-0804">Transcription</keyword>
<evidence type="ECO:0000313" key="6">
    <source>
        <dbReference type="Proteomes" id="UP001156905"/>
    </source>
</evidence>
<dbReference type="Gene3D" id="1.10.10.60">
    <property type="entry name" value="Homeodomain-like"/>
    <property type="match status" value="1"/>
</dbReference>
<accession>A0ABQ6AV01</accession>
<gene>
    <name evidence="5" type="ORF">GCM10007857_04180</name>
</gene>
<dbReference type="InterPro" id="IPR009057">
    <property type="entry name" value="Homeodomain-like_sf"/>
</dbReference>
<protein>
    <recommendedName>
        <fullName evidence="4">HTH araC/xylS-type domain-containing protein</fullName>
    </recommendedName>
</protein>
<dbReference type="Pfam" id="PF12833">
    <property type="entry name" value="HTH_18"/>
    <property type="match status" value="1"/>
</dbReference>
<evidence type="ECO:0000313" key="5">
    <source>
        <dbReference type="EMBL" id="GLR83708.1"/>
    </source>
</evidence>
<sequence>MPNRLDDLSARGFSKTLTLDAANELAHAMFGSDARVERLGQTRRVTIDFKAIHFGAAQLMRVDLAGLSVERNTDDSLHVSIPVTGGFRRGRGDNLLDYHPMRQASIGRPFDRSKLEVTDASVLVFYVPKNVAVERAERLTGRAQDADMLLSDLSEGLDLGTPVAAALARHLNVAMAEMTSLNAIGMGRLAAAASEEMLVNLVTAAMFPRVARALSVRHIDRSPAIVRRARDYIKAHADQPIEISKLAAELGVSLRSLQENFQRYLGYSPREWMLTCRLERARERLLVDDGQGSVTTAALDAGFSDLGHFSGKYRDRFGELPSQTLRRVRGIAV</sequence>
<dbReference type="Proteomes" id="UP001156905">
    <property type="component" value="Unassembled WGS sequence"/>
</dbReference>
<dbReference type="InterPro" id="IPR018062">
    <property type="entry name" value="HTH_AraC-typ_CS"/>
</dbReference>
<feature type="domain" description="HTH araC/xylS-type" evidence="4">
    <location>
        <begin position="227"/>
        <end position="327"/>
    </location>
</feature>
<evidence type="ECO:0000259" key="4">
    <source>
        <dbReference type="PROSITE" id="PS01124"/>
    </source>
</evidence>
<keyword evidence="1" id="KW-0805">Transcription regulation</keyword>
<comment type="caution">
    <text evidence="5">The sequence shown here is derived from an EMBL/GenBank/DDBJ whole genome shotgun (WGS) entry which is preliminary data.</text>
</comment>
<evidence type="ECO:0000256" key="1">
    <source>
        <dbReference type="ARBA" id="ARBA00023015"/>
    </source>
</evidence>
<dbReference type="SUPFAM" id="SSF46689">
    <property type="entry name" value="Homeodomain-like"/>
    <property type="match status" value="2"/>
</dbReference>
<dbReference type="PANTHER" id="PTHR46796:SF12">
    <property type="entry name" value="HTH-TYPE DNA-BINDING TRANSCRIPTIONAL ACTIVATOR EUTR"/>
    <property type="match status" value="1"/>
</dbReference>
<dbReference type="InterPro" id="IPR018060">
    <property type="entry name" value="HTH_AraC"/>
</dbReference>
<reference evidence="6" key="1">
    <citation type="journal article" date="2019" name="Int. J. Syst. Evol. Microbiol.">
        <title>The Global Catalogue of Microorganisms (GCM) 10K type strain sequencing project: providing services to taxonomists for standard genome sequencing and annotation.</title>
        <authorList>
            <consortium name="The Broad Institute Genomics Platform"/>
            <consortium name="The Broad Institute Genome Sequencing Center for Infectious Disease"/>
            <person name="Wu L."/>
            <person name="Ma J."/>
        </authorList>
    </citation>
    <scope>NUCLEOTIDE SEQUENCE [LARGE SCALE GENOMIC DNA]</scope>
    <source>
        <strain evidence="6">NBRC 102520</strain>
    </source>
</reference>
<keyword evidence="2" id="KW-0238">DNA-binding</keyword>
<dbReference type="InterPro" id="IPR050204">
    <property type="entry name" value="AraC_XylS_family_regulators"/>
</dbReference>
<evidence type="ECO:0000256" key="2">
    <source>
        <dbReference type="ARBA" id="ARBA00023125"/>
    </source>
</evidence>